<proteinExistence type="predicted"/>
<reference evidence="1" key="1">
    <citation type="submission" date="2021-04" db="EMBL/GenBank/DDBJ databases">
        <authorList>
            <person name="Rodrigo-Torres L."/>
            <person name="Arahal R. D."/>
            <person name="Lucena T."/>
        </authorList>
    </citation>
    <scope>NUCLEOTIDE SEQUENCE</scope>
    <source>
        <strain evidence="1">CECT 9275</strain>
    </source>
</reference>
<evidence type="ECO:0000313" key="2">
    <source>
        <dbReference type="Proteomes" id="UP000680038"/>
    </source>
</evidence>
<name>A0A916NJN4_9BACT</name>
<dbReference type="AlphaFoldDB" id="A0A916NJN4"/>
<comment type="caution">
    <text evidence="1">The sequence shown here is derived from an EMBL/GenBank/DDBJ whole genome shotgun (WGS) entry which is preliminary data.</text>
</comment>
<organism evidence="1 2">
    <name type="scientific">Dyadobacter helix</name>
    <dbReference type="NCBI Taxonomy" id="2822344"/>
    <lineage>
        <taxon>Bacteria</taxon>
        <taxon>Pseudomonadati</taxon>
        <taxon>Bacteroidota</taxon>
        <taxon>Cytophagia</taxon>
        <taxon>Cytophagales</taxon>
        <taxon>Spirosomataceae</taxon>
        <taxon>Dyadobacter</taxon>
    </lineage>
</organism>
<accession>A0A916NJN4</accession>
<protein>
    <submittedName>
        <fullName evidence="1">Uncharacterized protein</fullName>
    </submittedName>
</protein>
<keyword evidence="2" id="KW-1185">Reference proteome</keyword>
<gene>
    <name evidence="1" type="ORF">DYBT9275_00486</name>
</gene>
<dbReference type="Proteomes" id="UP000680038">
    <property type="component" value="Unassembled WGS sequence"/>
</dbReference>
<dbReference type="EMBL" id="CAJRAF010000001">
    <property type="protein sequence ID" value="CAG4990242.1"/>
    <property type="molecule type" value="Genomic_DNA"/>
</dbReference>
<sequence>MFQNFILFNNRKCLSETLMVVLRWVPFRVMPEVPVLAQTGRSGAKKTMDVIILTSIAKIQHGNLNEFYTVR</sequence>
<evidence type="ECO:0000313" key="1">
    <source>
        <dbReference type="EMBL" id="CAG4990242.1"/>
    </source>
</evidence>